<comment type="caution">
    <text evidence="4">The sequence shown here is derived from an EMBL/GenBank/DDBJ whole genome shotgun (WGS) entry which is preliminary data.</text>
</comment>
<dbReference type="Proteomes" id="UP000635245">
    <property type="component" value="Unassembled WGS sequence"/>
</dbReference>
<sequence>MIDIATQLKTVYREVKKRQADDEQGESVGVLLRRRYSAEIDDVWDALTDPDRLPRWFAPVTGELKEGGRFEVEGNADGEILRCERPELLELTWGSEDSIVALRLASDENGDTVVELEHTVPIELAGSGAGSLYVGPGWDVSLLGLDKYVRGEEIGDVAEWENSQDTQRFSQHSVSAWAKATESSGTATPDQIDEARKVSLAQFAPDLTT</sequence>
<feature type="domain" description="Activator of Hsp90 ATPase homologue 1/2-like C-terminal" evidence="3">
    <location>
        <begin position="38"/>
        <end position="149"/>
    </location>
</feature>
<dbReference type="CDD" id="cd08899">
    <property type="entry name" value="SRPBCC_CalC_Aha1-like_6"/>
    <property type="match status" value="1"/>
</dbReference>
<dbReference type="Pfam" id="PF08327">
    <property type="entry name" value="AHSA1"/>
    <property type="match status" value="1"/>
</dbReference>
<reference evidence="4" key="1">
    <citation type="submission" date="2020-12" db="EMBL/GenBank/DDBJ databases">
        <title>Prauserella sp. ASG 168, a novel actinomycete isolated from cave rock.</title>
        <authorList>
            <person name="Suriyachadkun C."/>
        </authorList>
    </citation>
    <scope>NUCLEOTIDE SEQUENCE</scope>
    <source>
        <strain evidence="4">ASG 168</strain>
    </source>
</reference>
<name>A0A934QXH1_9PSEU</name>
<evidence type="ECO:0000256" key="2">
    <source>
        <dbReference type="SAM" id="MobiDB-lite"/>
    </source>
</evidence>
<gene>
    <name evidence="4" type="ORF">JHE00_28540</name>
</gene>
<protein>
    <submittedName>
        <fullName evidence="4">SRPBCC family protein</fullName>
    </submittedName>
</protein>
<feature type="region of interest" description="Disordered" evidence="2">
    <location>
        <begin position="171"/>
        <end position="192"/>
    </location>
</feature>
<evidence type="ECO:0000313" key="5">
    <source>
        <dbReference type="Proteomes" id="UP000635245"/>
    </source>
</evidence>
<organism evidence="4 5">
    <name type="scientific">Prauserella cavernicola</name>
    <dbReference type="NCBI Taxonomy" id="2800127"/>
    <lineage>
        <taxon>Bacteria</taxon>
        <taxon>Bacillati</taxon>
        <taxon>Actinomycetota</taxon>
        <taxon>Actinomycetes</taxon>
        <taxon>Pseudonocardiales</taxon>
        <taxon>Pseudonocardiaceae</taxon>
        <taxon>Prauserella</taxon>
    </lineage>
</organism>
<evidence type="ECO:0000313" key="4">
    <source>
        <dbReference type="EMBL" id="MBK1788298.1"/>
    </source>
</evidence>
<keyword evidence="5" id="KW-1185">Reference proteome</keyword>
<evidence type="ECO:0000259" key="3">
    <source>
        <dbReference type="Pfam" id="PF08327"/>
    </source>
</evidence>
<evidence type="ECO:0000256" key="1">
    <source>
        <dbReference type="ARBA" id="ARBA00006817"/>
    </source>
</evidence>
<dbReference type="InterPro" id="IPR023393">
    <property type="entry name" value="START-like_dom_sf"/>
</dbReference>
<dbReference type="AlphaFoldDB" id="A0A934QXH1"/>
<accession>A0A934QXH1</accession>
<dbReference type="InterPro" id="IPR013538">
    <property type="entry name" value="ASHA1/2-like_C"/>
</dbReference>
<dbReference type="EMBL" id="JAENJH010000009">
    <property type="protein sequence ID" value="MBK1788298.1"/>
    <property type="molecule type" value="Genomic_DNA"/>
</dbReference>
<comment type="similarity">
    <text evidence="1">Belongs to the AHA1 family.</text>
</comment>
<dbReference type="RefSeq" id="WP_200323990.1">
    <property type="nucleotide sequence ID" value="NZ_JAENJH010000009.1"/>
</dbReference>
<dbReference type="Gene3D" id="3.30.530.20">
    <property type="match status" value="1"/>
</dbReference>
<proteinExistence type="inferred from homology"/>
<dbReference type="SUPFAM" id="SSF55961">
    <property type="entry name" value="Bet v1-like"/>
    <property type="match status" value="1"/>
</dbReference>